<evidence type="ECO:0000313" key="1">
    <source>
        <dbReference type="EMBL" id="MED6223735.1"/>
    </source>
</evidence>
<gene>
    <name evidence="1" type="ORF">PIB30_076985</name>
</gene>
<evidence type="ECO:0000313" key="2">
    <source>
        <dbReference type="Proteomes" id="UP001341840"/>
    </source>
</evidence>
<organism evidence="1 2">
    <name type="scientific">Stylosanthes scabra</name>
    <dbReference type="NCBI Taxonomy" id="79078"/>
    <lineage>
        <taxon>Eukaryota</taxon>
        <taxon>Viridiplantae</taxon>
        <taxon>Streptophyta</taxon>
        <taxon>Embryophyta</taxon>
        <taxon>Tracheophyta</taxon>
        <taxon>Spermatophyta</taxon>
        <taxon>Magnoliopsida</taxon>
        <taxon>eudicotyledons</taxon>
        <taxon>Gunneridae</taxon>
        <taxon>Pentapetalae</taxon>
        <taxon>rosids</taxon>
        <taxon>fabids</taxon>
        <taxon>Fabales</taxon>
        <taxon>Fabaceae</taxon>
        <taxon>Papilionoideae</taxon>
        <taxon>50 kb inversion clade</taxon>
        <taxon>dalbergioids sensu lato</taxon>
        <taxon>Dalbergieae</taxon>
        <taxon>Pterocarpus clade</taxon>
        <taxon>Stylosanthes</taxon>
    </lineage>
</organism>
<protein>
    <submittedName>
        <fullName evidence="1">Uncharacterized protein</fullName>
    </submittedName>
</protein>
<name>A0ABU6ZPA3_9FABA</name>
<reference evidence="1 2" key="1">
    <citation type="journal article" date="2023" name="Plants (Basel)">
        <title>Bridging the Gap: Combining Genomics and Transcriptomics Approaches to Understand Stylosanthes scabra, an Orphan Legume from the Brazilian Caatinga.</title>
        <authorList>
            <person name="Ferreira-Neto J.R.C."/>
            <person name="da Silva M.D."/>
            <person name="Binneck E."/>
            <person name="de Melo N.F."/>
            <person name="da Silva R.H."/>
            <person name="de Melo A.L.T.M."/>
            <person name="Pandolfi V."/>
            <person name="Bustamante F.O."/>
            <person name="Brasileiro-Vidal A.C."/>
            <person name="Benko-Iseppon A.M."/>
        </authorList>
    </citation>
    <scope>NUCLEOTIDE SEQUENCE [LARGE SCALE GENOMIC DNA]</scope>
    <source>
        <tissue evidence="1">Leaves</tissue>
    </source>
</reference>
<comment type="caution">
    <text evidence="1">The sequence shown here is derived from an EMBL/GenBank/DDBJ whole genome shotgun (WGS) entry which is preliminary data.</text>
</comment>
<proteinExistence type="predicted"/>
<accession>A0ABU6ZPA3</accession>
<dbReference type="Proteomes" id="UP001341840">
    <property type="component" value="Unassembled WGS sequence"/>
</dbReference>
<keyword evidence="2" id="KW-1185">Reference proteome</keyword>
<dbReference type="EMBL" id="JASCZI010272883">
    <property type="protein sequence ID" value="MED6223735.1"/>
    <property type="molecule type" value="Genomic_DNA"/>
</dbReference>
<sequence>MKADAELETFKIRRYHFDDESFVHSLHSVRLDPDCPYEILIKALMADQPLSSSGDRKSSTRRNVRLSVNMCFWMLDGVFMGLVYPSHGCCGIRPQSTLVFVAKRPVVISVKRKIQRNCKIIAQRYNTSLDLSRPVNLRRKAKNALETFYDTF</sequence>